<dbReference type="InterPro" id="IPR059117">
    <property type="entry name" value="APS_kinase_dom"/>
</dbReference>
<dbReference type="InterPro" id="IPR027417">
    <property type="entry name" value="P-loop_NTPase"/>
</dbReference>
<dbReference type="GO" id="GO:0004020">
    <property type="term" value="F:adenylylsulfate kinase activity"/>
    <property type="evidence" value="ECO:0007669"/>
    <property type="project" value="UniProtKB-EC"/>
</dbReference>
<dbReference type="SUPFAM" id="SSF52540">
    <property type="entry name" value="P-loop containing nucleoside triphosphate hydrolases"/>
    <property type="match status" value="1"/>
</dbReference>
<proteinExistence type="predicted"/>
<sequence>MVIWITGLSGAGKTTVAKHLVSILKNEGIHVVHLDGDVLRDIFFSDITGDPHSSGNRLRIAYKYSALCAMLSRQDITVVISTISLFKEIHQWNRDNISTYFEVFLDVPIEILQERDVKGIYARHEKEKVGSVYGINLEFDRPLNSDMIFFHNSNISSEDIANQVFKKLCIKYGGI</sequence>
<organism evidence="3 4">
    <name type="scientific">Aeromonas piscicola</name>
    <dbReference type="NCBI Taxonomy" id="600645"/>
    <lineage>
        <taxon>Bacteria</taxon>
        <taxon>Pseudomonadati</taxon>
        <taxon>Pseudomonadota</taxon>
        <taxon>Gammaproteobacteria</taxon>
        <taxon>Aeromonadales</taxon>
        <taxon>Aeromonadaceae</taxon>
        <taxon>Aeromonas</taxon>
    </lineage>
</organism>
<dbReference type="Proteomes" id="UP001168109">
    <property type="component" value="Unassembled WGS sequence"/>
</dbReference>
<reference evidence="3" key="1">
    <citation type="submission" date="2024-05" db="EMBL/GenBank/DDBJ databases">
        <title>WGS of Aeromonas isolates.</title>
        <authorList>
            <person name="Lee H."/>
        </authorList>
    </citation>
    <scope>NUCLEOTIDE SEQUENCE</scope>
    <source>
        <strain evidence="3">LP308</strain>
    </source>
</reference>
<dbReference type="RefSeq" id="WP_290040550.1">
    <property type="nucleotide sequence ID" value="NZ_JAOPLU010000001.1"/>
</dbReference>
<name>A0ABT7Q7T1_9GAMM</name>
<keyword evidence="1 3" id="KW-0808">Transferase</keyword>
<dbReference type="Pfam" id="PF01583">
    <property type="entry name" value="APS_kinase"/>
    <property type="match status" value="1"/>
</dbReference>
<comment type="caution">
    <text evidence="3">The sequence shown here is derived from an EMBL/GenBank/DDBJ whole genome shotgun (WGS) entry which is preliminary data.</text>
</comment>
<dbReference type="NCBIfam" id="NF004041">
    <property type="entry name" value="PRK05541.1"/>
    <property type="match status" value="1"/>
</dbReference>
<feature type="domain" description="APS kinase" evidence="2">
    <location>
        <begin position="1"/>
        <end position="148"/>
    </location>
</feature>
<keyword evidence="4" id="KW-1185">Reference proteome</keyword>
<protein>
    <submittedName>
        <fullName evidence="3">Adenylyl-sulfate kinase</fullName>
        <ecNumber evidence="3">2.7.1.25</ecNumber>
    </submittedName>
</protein>
<dbReference type="EMBL" id="JAOPLU010000001">
    <property type="protein sequence ID" value="MDM5129724.1"/>
    <property type="molecule type" value="Genomic_DNA"/>
</dbReference>
<dbReference type="PANTHER" id="PTHR42700:SF1">
    <property type="entry name" value="SULFATE ADENYLYLTRANSFERASE"/>
    <property type="match status" value="1"/>
</dbReference>
<gene>
    <name evidence="3" type="ORF">OB962_01740</name>
</gene>
<evidence type="ECO:0000259" key="2">
    <source>
        <dbReference type="Pfam" id="PF01583"/>
    </source>
</evidence>
<dbReference type="InterPro" id="IPR050512">
    <property type="entry name" value="Sulf_AdTrans/APS_kinase"/>
</dbReference>
<evidence type="ECO:0000313" key="3">
    <source>
        <dbReference type="EMBL" id="MDM5129724.1"/>
    </source>
</evidence>
<dbReference type="Gene3D" id="3.40.50.300">
    <property type="entry name" value="P-loop containing nucleotide triphosphate hydrolases"/>
    <property type="match status" value="1"/>
</dbReference>
<dbReference type="EC" id="2.7.1.25" evidence="3"/>
<dbReference type="PANTHER" id="PTHR42700">
    <property type="entry name" value="SULFATE ADENYLYLTRANSFERASE"/>
    <property type="match status" value="1"/>
</dbReference>
<evidence type="ECO:0000313" key="4">
    <source>
        <dbReference type="Proteomes" id="UP001168109"/>
    </source>
</evidence>
<accession>A0ABT7Q7T1</accession>
<keyword evidence="3" id="KW-0418">Kinase</keyword>
<evidence type="ECO:0000256" key="1">
    <source>
        <dbReference type="ARBA" id="ARBA00022679"/>
    </source>
</evidence>